<feature type="coiled-coil region" evidence="1">
    <location>
        <begin position="35"/>
        <end position="62"/>
    </location>
</feature>
<dbReference type="KEGG" id="pfp:PFL1_06528"/>
<evidence type="ECO:0000256" key="1">
    <source>
        <dbReference type="SAM" id="Coils"/>
    </source>
</evidence>
<keyword evidence="1" id="KW-0175">Coiled coil</keyword>
<dbReference type="HOGENOM" id="CLU_1540747_0_0_1"/>
<accession>A0A061H0X2</accession>
<dbReference type="Proteomes" id="UP000053664">
    <property type="component" value="Unassembled WGS sequence"/>
</dbReference>
<proteinExistence type="predicted"/>
<dbReference type="GeneID" id="19320602"/>
<feature type="compositionally biased region" description="Gly residues" evidence="2">
    <location>
        <begin position="153"/>
        <end position="167"/>
    </location>
</feature>
<reference evidence="3 4" key="1">
    <citation type="journal article" date="2013" name="Plant Cell">
        <title>The transition from a phytopathogenic smut ancestor to an anamorphic biocontrol agent deciphered by comparative whole-genome analysis.</title>
        <authorList>
            <person name="Lefebvre F."/>
            <person name="Joly D.L."/>
            <person name="Labbe C."/>
            <person name="Teichmann B."/>
            <person name="Linning R."/>
            <person name="Belzile F."/>
            <person name="Bakkeren G."/>
            <person name="Belanger R.R."/>
        </authorList>
    </citation>
    <scope>NUCLEOTIDE SEQUENCE [LARGE SCALE GENOMIC DNA]</scope>
    <source>
        <strain evidence="3 4">PF-1</strain>
    </source>
</reference>
<organism evidence="3 4">
    <name type="scientific">Pseudozyma flocculosa PF-1</name>
    <dbReference type="NCBI Taxonomy" id="1277687"/>
    <lineage>
        <taxon>Eukaryota</taxon>
        <taxon>Fungi</taxon>
        <taxon>Dikarya</taxon>
        <taxon>Basidiomycota</taxon>
        <taxon>Ustilaginomycotina</taxon>
        <taxon>Ustilaginomycetes</taxon>
        <taxon>Ustilaginales</taxon>
        <taxon>Ustilaginaceae</taxon>
        <taxon>Pseudozyma</taxon>
    </lineage>
</organism>
<dbReference type="EMBL" id="KE361649">
    <property type="protein sequence ID" value="EPQ25853.1"/>
    <property type="molecule type" value="Genomic_DNA"/>
</dbReference>
<evidence type="ECO:0000313" key="3">
    <source>
        <dbReference type="EMBL" id="EPQ25853.1"/>
    </source>
</evidence>
<feature type="region of interest" description="Disordered" evidence="2">
    <location>
        <begin position="127"/>
        <end position="174"/>
    </location>
</feature>
<evidence type="ECO:0000256" key="2">
    <source>
        <dbReference type="SAM" id="MobiDB-lite"/>
    </source>
</evidence>
<protein>
    <submittedName>
        <fullName evidence="3">Uncharacterized protein</fullName>
    </submittedName>
</protein>
<name>A0A061H0X2_9BASI</name>
<dbReference type="RefSeq" id="XP_007882263.1">
    <property type="nucleotide sequence ID" value="XM_007884072.1"/>
</dbReference>
<evidence type="ECO:0000313" key="4">
    <source>
        <dbReference type="Proteomes" id="UP000053664"/>
    </source>
</evidence>
<gene>
    <name evidence="3" type="ORF">PFL1_06528</name>
</gene>
<dbReference type="AlphaFoldDB" id="A0A061H0X2"/>
<sequence>MLLNLGPPTELSTAKIKERRARVAEQIKASTNQYVIALESAIEEHEEALEESYRRFKQEESSRNESIAEDWQAIGEIYGQLQRGHKKLCEYIRPIQDEALAKVEHSLQGIEHHCETEVEIIDQCEGYANGNGAGSSDQGSERGQRKSPKSGNGNNGDGSEGSGGGSSKNGKRKA</sequence>